<organism evidence="2 3">
    <name type="scientific">Ditylenchus dipsaci</name>
    <dbReference type="NCBI Taxonomy" id="166011"/>
    <lineage>
        <taxon>Eukaryota</taxon>
        <taxon>Metazoa</taxon>
        <taxon>Ecdysozoa</taxon>
        <taxon>Nematoda</taxon>
        <taxon>Chromadorea</taxon>
        <taxon>Rhabditida</taxon>
        <taxon>Tylenchina</taxon>
        <taxon>Tylenchomorpha</taxon>
        <taxon>Sphaerularioidea</taxon>
        <taxon>Anguinidae</taxon>
        <taxon>Anguininae</taxon>
        <taxon>Ditylenchus</taxon>
    </lineage>
</organism>
<feature type="compositionally biased region" description="Low complexity" evidence="1">
    <location>
        <begin position="257"/>
        <end position="295"/>
    </location>
</feature>
<protein>
    <submittedName>
        <fullName evidence="3">Uncharacterized protein</fullName>
    </submittedName>
</protein>
<reference evidence="3" key="1">
    <citation type="submission" date="2022-11" db="UniProtKB">
        <authorList>
            <consortium name="WormBaseParasite"/>
        </authorList>
    </citation>
    <scope>IDENTIFICATION</scope>
</reference>
<sequence>MSSNKVEMSLDDIIKENKSKGKGAMKGNRRVIKATNGILGRGKKIAKPAQKDRLQKGKASNTPRTAQRAQRPVKRVVRTPNQTPAVATKRLVQKLVKKALARSNLQTQAVSRRVGPQRPKFRGSGRVIRKTVVVNRLKLNPRSRVISRRARGNAVIQKVVAVRGRGQARFAPNVGNAALMRRVNYAPVVAARPVMVQAVPRMVPRMVIQQPRRQRRLPVVFQASNIIQGRPSVRDHISQLRTGGRRQPAPEIVYVTRPQGQQRGPRQQEFRQQVSNFQPQQRRQLQRRNNFSNQRPQQFKTDPFFEPPNFLQRLPVARNVPQNAVRRVRRY</sequence>
<dbReference type="WBParaSite" id="jg17061">
    <property type="protein sequence ID" value="jg17061"/>
    <property type="gene ID" value="jg17061"/>
</dbReference>
<evidence type="ECO:0000313" key="3">
    <source>
        <dbReference type="WBParaSite" id="jg17061"/>
    </source>
</evidence>
<evidence type="ECO:0000313" key="2">
    <source>
        <dbReference type="Proteomes" id="UP000887574"/>
    </source>
</evidence>
<name>A0A915DAA6_9BILA</name>
<keyword evidence="2" id="KW-1185">Reference proteome</keyword>
<dbReference type="AlphaFoldDB" id="A0A915DAA6"/>
<proteinExistence type="predicted"/>
<feature type="compositionally biased region" description="Polar residues" evidence="1">
    <location>
        <begin position="58"/>
        <end position="68"/>
    </location>
</feature>
<feature type="region of interest" description="Disordered" evidence="1">
    <location>
        <begin position="257"/>
        <end position="307"/>
    </location>
</feature>
<accession>A0A915DAA6</accession>
<dbReference type="Proteomes" id="UP000887574">
    <property type="component" value="Unplaced"/>
</dbReference>
<feature type="region of interest" description="Disordered" evidence="1">
    <location>
        <begin position="39"/>
        <end position="82"/>
    </location>
</feature>
<evidence type="ECO:0000256" key="1">
    <source>
        <dbReference type="SAM" id="MobiDB-lite"/>
    </source>
</evidence>